<feature type="compositionally biased region" description="Basic and acidic residues" evidence="1">
    <location>
        <begin position="32"/>
        <end position="45"/>
    </location>
</feature>
<feature type="compositionally biased region" description="Basic residues" evidence="1">
    <location>
        <begin position="16"/>
        <end position="25"/>
    </location>
</feature>
<dbReference type="EMBL" id="JAIWYP010000014">
    <property type="protein sequence ID" value="KAH3712935.1"/>
    <property type="molecule type" value="Genomic_DNA"/>
</dbReference>
<evidence type="ECO:0000256" key="1">
    <source>
        <dbReference type="SAM" id="MobiDB-lite"/>
    </source>
</evidence>
<evidence type="ECO:0000313" key="3">
    <source>
        <dbReference type="EMBL" id="KAH3712935.1"/>
    </source>
</evidence>
<feature type="region of interest" description="Disordered" evidence="1">
    <location>
        <begin position="1"/>
        <end position="56"/>
    </location>
</feature>
<accession>A0A9D4HCN7</accession>
<comment type="caution">
    <text evidence="2">The sequence shown here is derived from an EMBL/GenBank/DDBJ whole genome shotgun (WGS) entry which is preliminary data.</text>
</comment>
<reference evidence="2" key="1">
    <citation type="journal article" date="2019" name="bioRxiv">
        <title>The Genome of the Zebra Mussel, Dreissena polymorpha: A Resource for Invasive Species Research.</title>
        <authorList>
            <person name="McCartney M.A."/>
            <person name="Auch B."/>
            <person name="Kono T."/>
            <person name="Mallez S."/>
            <person name="Zhang Y."/>
            <person name="Obille A."/>
            <person name="Becker A."/>
            <person name="Abrahante J.E."/>
            <person name="Garbe J."/>
            <person name="Badalamenti J.P."/>
            <person name="Herman A."/>
            <person name="Mangelson H."/>
            <person name="Liachko I."/>
            <person name="Sullivan S."/>
            <person name="Sone E.D."/>
            <person name="Koren S."/>
            <person name="Silverstein K.A.T."/>
            <person name="Beckman K.B."/>
            <person name="Gohl D.M."/>
        </authorList>
    </citation>
    <scope>NUCLEOTIDE SEQUENCE</scope>
    <source>
        <strain evidence="2">Duluth1</strain>
        <tissue evidence="2">Whole animal</tissue>
    </source>
</reference>
<dbReference type="AlphaFoldDB" id="A0A9D4HCN7"/>
<proteinExistence type="predicted"/>
<dbReference type="Proteomes" id="UP000828390">
    <property type="component" value="Unassembled WGS sequence"/>
</dbReference>
<reference evidence="2" key="2">
    <citation type="submission" date="2020-11" db="EMBL/GenBank/DDBJ databases">
        <authorList>
            <person name="McCartney M.A."/>
            <person name="Auch B."/>
            <person name="Kono T."/>
            <person name="Mallez S."/>
            <person name="Becker A."/>
            <person name="Gohl D.M."/>
            <person name="Silverstein K.A.T."/>
            <person name="Koren S."/>
            <person name="Bechman K.B."/>
            <person name="Herman A."/>
            <person name="Abrahante J.E."/>
            <person name="Garbe J."/>
        </authorList>
    </citation>
    <scope>NUCLEOTIDE SEQUENCE</scope>
    <source>
        <strain evidence="2">Duluth1</strain>
        <tissue evidence="2">Whole animal</tissue>
    </source>
</reference>
<sequence>MKRSENTLNLRPKGGPSRRCRRPAKRNGGSLGRERGGEIREREAAGRWGLCQRDGK</sequence>
<keyword evidence="4" id="KW-1185">Reference proteome</keyword>
<evidence type="ECO:0000313" key="4">
    <source>
        <dbReference type="Proteomes" id="UP000828390"/>
    </source>
</evidence>
<organism evidence="2 4">
    <name type="scientific">Dreissena polymorpha</name>
    <name type="common">Zebra mussel</name>
    <name type="synonym">Mytilus polymorpha</name>
    <dbReference type="NCBI Taxonomy" id="45954"/>
    <lineage>
        <taxon>Eukaryota</taxon>
        <taxon>Metazoa</taxon>
        <taxon>Spiralia</taxon>
        <taxon>Lophotrochozoa</taxon>
        <taxon>Mollusca</taxon>
        <taxon>Bivalvia</taxon>
        <taxon>Autobranchia</taxon>
        <taxon>Heteroconchia</taxon>
        <taxon>Euheterodonta</taxon>
        <taxon>Imparidentia</taxon>
        <taxon>Neoheterodontei</taxon>
        <taxon>Myida</taxon>
        <taxon>Dreissenoidea</taxon>
        <taxon>Dreissenidae</taxon>
        <taxon>Dreissena</taxon>
    </lineage>
</organism>
<dbReference type="EMBL" id="JAIWYP010000014">
    <property type="protein sequence ID" value="KAH3712920.1"/>
    <property type="molecule type" value="Genomic_DNA"/>
</dbReference>
<gene>
    <name evidence="2" type="ORF">DPMN_072680</name>
    <name evidence="3" type="ORF">DPMN_072697</name>
</gene>
<name>A0A9D4HCN7_DREPO</name>
<protein>
    <submittedName>
        <fullName evidence="2">Uncharacterized protein</fullName>
    </submittedName>
</protein>
<evidence type="ECO:0000313" key="2">
    <source>
        <dbReference type="EMBL" id="KAH3712920.1"/>
    </source>
</evidence>